<accession>A0A2H0ALR5</accession>
<protein>
    <recommendedName>
        <fullName evidence="1">Transglutaminase-like domain-containing protein</fullName>
    </recommendedName>
</protein>
<feature type="domain" description="Transglutaminase-like" evidence="1">
    <location>
        <begin position="144"/>
        <end position="209"/>
    </location>
</feature>
<organism evidence="2 3">
    <name type="scientific">Candidatus Colwellbacteria bacterium CG23_combo_of_CG06-09_8_20_14_all_42_19</name>
    <dbReference type="NCBI Taxonomy" id="1974541"/>
    <lineage>
        <taxon>Bacteria</taxon>
        <taxon>Candidatus Colwelliibacteriota</taxon>
    </lineage>
</organism>
<comment type="caution">
    <text evidence="2">The sequence shown here is derived from an EMBL/GenBank/DDBJ whole genome shotgun (WGS) entry which is preliminary data.</text>
</comment>
<dbReference type="InterPro" id="IPR038765">
    <property type="entry name" value="Papain-like_cys_pep_sf"/>
</dbReference>
<evidence type="ECO:0000313" key="3">
    <source>
        <dbReference type="Proteomes" id="UP000230007"/>
    </source>
</evidence>
<dbReference type="PANTHER" id="PTHR38339">
    <property type="entry name" value="TRANSGLUTAMINASE DOMAIN PROTEIN"/>
    <property type="match status" value="1"/>
</dbReference>
<dbReference type="Gene3D" id="3.10.620.30">
    <property type="match status" value="1"/>
</dbReference>
<dbReference type="PANTHER" id="PTHR38339:SF1">
    <property type="entry name" value="TRANSGLUTAMINASE-LIKE DOMAIN-CONTAINING PROTEIN"/>
    <property type="match status" value="1"/>
</dbReference>
<dbReference type="Proteomes" id="UP000230007">
    <property type="component" value="Unassembled WGS sequence"/>
</dbReference>
<evidence type="ECO:0000259" key="1">
    <source>
        <dbReference type="SMART" id="SM00460"/>
    </source>
</evidence>
<dbReference type="AlphaFoldDB" id="A0A2H0ALR5"/>
<dbReference type="Pfam" id="PF01841">
    <property type="entry name" value="Transglut_core"/>
    <property type="match status" value="1"/>
</dbReference>
<dbReference type="EMBL" id="PCSK01000017">
    <property type="protein sequence ID" value="PIP46361.1"/>
    <property type="molecule type" value="Genomic_DNA"/>
</dbReference>
<dbReference type="InterPro" id="IPR002931">
    <property type="entry name" value="Transglutaminase-like"/>
</dbReference>
<sequence length="278" mass="30867">MLPVPPNEVYQIVAGIPAFTWGYRKTSDVKFSNQVVFWQGILQPNAEKYYAENFEIAVSPRKVVINPSWTLRDYLQAKDSPEYNLYLQAEEHLSGQNERIRNLASSILSSEQNLLLSVQKLYEYVIGNLDYGNPIRGLYSYGDALGRKTVDCGGFSSLLGSLCRAISIPAKIISGFWAESDIAEASKKMHAWLEILLPNGEWLPLDPSIDYLRRHGRSSKEGGFGVTGSDRIAFSSGSDIPLQIGEHSMSLDILQNPVVFAANGADSLEIKTNFVAQK</sequence>
<reference evidence="2 3" key="1">
    <citation type="submission" date="2017-09" db="EMBL/GenBank/DDBJ databases">
        <title>Depth-based differentiation of microbial function through sediment-hosted aquifers and enrichment of novel symbionts in the deep terrestrial subsurface.</title>
        <authorList>
            <person name="Probst A.J."/>
            <person name="Ladd B."/>
            <person name="Jarett J.K."/>
            <person name="Geller-Mcgrath D.E."/>
            <person name="Sieber C.M."/>
            <person name="Emerson J.B."/>
            <person name="Anantharaman K."/>
            <person name="Thomas B.C."/>
            <person name="Malmstrom R."/>
            <person name="Stieglmeier M."/>
            <person name="Klingl A."/>
            <person name="Woyke T."/>
            <person name="Ryan C.M."/>
            <person name="Banfield J.F."/>
        </authorList>
    </citation>
    <scope>NUCLEOTIDE SEQUENCE [LARGE SCALE GENOMIC DNA]</scope>
    <source>
        <strain evidence="2">CG23_combo_of_CG06-09_8_20_14_all_42_19</strain>
    </source>
</reference>
<gene>
    <name evidence="2" type="ORF">COX15_00845</name>
</gene>
<evidence type="ECO:0000313" key="2">
    <source>
        <dbReference type="EMBL" id="PIP46361.1"/>
    </source>
</evidence>
<dbReference type="SMART" id="SM00460">
    <property type="entry name" value="TGc"/>
    <property type="match status" value="1"/>
</dbReference>
<proteinExistence type="predicted"/>
<name>A0A2H0ALR5_9BACT</name>
<dbReference type="SUPFAM" id="SSF54001">
    <property type="entry name" value="Cysteine proteinases"/>
    <property type="match status" value="1"/>
</dbReference>